<dbReference type="PROSITE" id="PS50928">
    <property type="entry name" value="ABC_TM1"/>
    <property type="match status" value="1"/>
</dbReference>
<evidence type="ECO:0000313" key="10">
    <source>
        <dbReference type="Proteomes" id="UP000661112"/>
    </source>
</evidence>
<dbReference type="RefSeq" id="WP_190468973.1">
    <property type="nucleotide sequence ID" value="NZ_JACJSG010000007.1"/>
</dbReference>
<dbReference type="InterPro" id="IPR035906">
    <property type="entry name" value="MetI-like_sf"/>
</dbReference>
<comment type="caution">
    <text evidence="9">The sequence shown here is derived from an EMBL/GenBank/DDBJ whole genome shotgun (WGS) entry which is preliminary data.</text>
</comment>
<evidence type="ECO:0000256" key="7">
    <source>
        <dbReference type="RuleBase" id="RU363032"/>
    </source>
</evidence>
<reference evidence="9 10" key="1">
    <citation type="journal article" date="2020" name="ISME J.">
        <title>Comparative genomics reveals insights into cyanobacterial evolution and habitat adaptation.</title>
        <authorList>
            <person name="Chen M.Y."/>
            <person name="Teng W.K."/>
            <person name="Zhao L."/>
            <person name="Hu C.X."/>
            <person name="Zhou Y.K."/>
            <person name="Han B.P."/>
            <person name="Song L.R."/>
            <person name="Shu W.S."/>
        </authorList>
    </citation>
    <scope>NUCLEOTIDE SEQUENCE [LARGE SCALE GENOMIC DNA]</scope>
    <source>
        <strain evidence="9 10">FACHB-119</strain>
    </source>
</reference>
<evidence type="ECO:0000256" key="3">
    <source>
        <dbReference type="ARBA" id="ARBA00022475"/>
    </source>
</evidence>
<keyword evidence="3" id="KW-1003">Cell membrane</keyword>
<comment type="similarity">
    <text evidence="7">Belongs to the binding-protein-dependent transport system permease family.</text>
</comment>
<dbReference type="Proteomes" id="UP000661112">
    <property type="component" value="Unassembled WGS sequence"/>
</dbReference>
<feature type="transmembrane region" description="Helical" evidence="7">
    <location>
        <begin position="91"/>
        <end position="117"/>
    </location>
</feature>
<dbReference type="Gene3D" id="1.10.3720.10">
    <property type="entry name" value="MetI-like"/>
    <property type="match status" value="1"/>
</dbReference>
<dbReference type="PANTHER" id="PTHR43386:SF1">
    <property type="entry name" value="D,D-DIPEPTIDE TRANSPORT SYSTEM PERMEASE PROTEIN DDPC-RELATED"/>
    <property type="match status" value="1"/>
</dbReference>
<proteinExistence type="inferred from homology"/>
<feature type="transmembrane region" description="Helical" evidence="7">
    <location>
        <begin position="256"/>
        <end position="279"/>
    </location>
</feature>
<dbReference type="InterPro" id="IPR000515">
    <property type="entry name" value="MetI-like"/>
</dbReference>
<evidence type="ECO:0000259" key="8">
    <source>
        <dbReference type="PROSITE" id="PS50928"/>
    </source>
</evidence>
<evidence type="ECO:0000256" key="5">
    <source>
        <dbReference type="ARBA" id="ARBA00022989"/>
    </source>
</evidence>
<keyword evidence="4 7" id="KW-0812">Transmembrane</keyword>
<protein>
    <submittedName>
        <fullName evidence="9">ABC transporter permease</fullName>
    </submittedName>
</protein>
<evidence type="ECO:0000256" key="4">
    <source>
        <dbReference type="ARBA" id="ARBA00022692"/>
    </source>
</evidence>
<dbReference type="EMBL" id="JACJSG010000007">
    <property type="protein sequence ID" value="MBD2500358.1"/>
    <property type="molecule type" value="Genomic_DNA"/>
</dbReference>
<accession>A0ABR8CZP0</accession>
<evidence type="ECO:0000256" key="6">
    <source>
        <dbReference type="ARBA" id="ARBA00023136"/>
    </source>
</evidence>
<name>A0ABR8CZP0_9NOST</name>
<feature type="transmembrane region" description="Helical" evidence="7">
    <location>
        <begin position="210"/>
        <end position="236"/>
    </location>
</feature>
<dbReference type="InterPro" id="IPR050366">
    <property type="entry name" value="BP-dependent_transpt_permease"/>
</dbReference>
<dbReference type="CDD" id="cd06261">
    <property type="entry name" value="TM_PBP2"/>
    <property type="match status" value="1"/>
</dbReference>
<evidence type="ECO:0000256" key="2">
    <source>
        <dbReference type="ARBA" id="ARBA00022448"/>
    </source>
</evidence>
<keyword evidence="2 7" id="KW-0813">Transport</keyword>
<evidence type="ECO:0000313" key="9">
    <source>
        <dbReference type="EMBL" id="MBD2500358.1"/>
    </source>
</evidence>
<keyword evidence="10" id="KW-1185">Reference proteome</keyword>
<dbReference type="PANTHER" id="PTHR43386">
    <property type="entry name" value="OLIGOPEPTIDE TRANSPORT SYSTEM PERMEASE PROTEIN APPC"/>
    <property type="match status" value="1"/>
</dbReference>
<feature type="transmembrane region" description="Helical" evidence="7">
    <location>
        <begin position="138"/>
        <end position="163"/>
    </location>
</feature>
<evidence type="ECO:0000256" key="1">
    <source>
        <dbReference type="ARBA" id="ARBA00004651"/>
    </source>
</evidence>
<gene>
    <name evidence="9" type="ORF">H6G83_06935</name>
</gene>
<comment type="subcellular location">
    <subcellularLocation>
        <location evidence="1 7">Cell membrane</location>
        <topology evidence="1 7">Multi-pass membrane protein</topology>
    </subcellularLocation>
</comment>
<sequence>MTITKRQLPKLGLFVKNPTLSHKLMQIGLAITLFFIFLAFFAPVFQAWGWLQNPKDFLSNIPQVPPSAKHWFGTSRLGHDVFSRTVFGAQAALQVVILATALSMLIGVPLGMVSGYLGGRLDKALLFLMDSIYTLPGLLLSVTLAFVVGRGILNAAIAISIAYIPQYYRVVRNHTVSVKTEVFIEAAQAMGASTWTVLSKYLFFNVIQSVPVLFTLNAADAILVLGGLGFLGLGLPEEVPEWGHDLKQALEALPTGIWWTTLFPGLAMTLMVVGLSLLGEGLNEIVNPRSRGENRK</sequence>
<organism evidence="9 10">
    <name type="scientific">Anabaena azotica FACHB-119</name>
    <dbReference type="NCBI Taxonomy" id="947527"/>
    <lineage>
        <taxon>Bacteria</taxon>
        <taxon>Bacillati</taxon>
        <taxon>Cyanobacteriota</taxon>
        <taxon>Cyanophyceae</taxon>
        <taxon>Nostocales</taxon>
        <taxon>Nostocaceae</taxon>
        <taxon>Anabaena</taxon>
        <taxon>Anabaena azotica</taxon>
    </lineage>
</organism>
<dbReference type="Pfam" id="PF00528">
    <property type="entry name" value="BPD_transp_1"/>
    <property type="match status" value="1"/>
</dbReference>
<dbReference type="SUPFAM" id="SSF161098">
    <property type="entry name" value="MetI-like"/>
    <property type="match status" value="1"/>
</dbReference>
<feature type="domain" description="ABC transmembrane type-1" evidence="8">
    <location>
        <begin position="89"/>
        <end position="279"/>
    </location>
</feature>
<feature type="transmembrane region" description="Helical" evidence="7">
    <location>
        <begin position="27"/>
        <end position="48"/>
    </location>
</feature>
<keyword evidence="6 7" id="KW-0472">Membrane</keyword>
<keyword evidence="5 7" id="KW-1133">Transmembrane helix</keyword>